<dbReference type="SMART" id="SM00854">
    <property type="entry name" value="PGA_cap"/>
    <property type="match status" value="1"/>
</dbReference>
<dbReference type="InterPro" id="IPR019079">
    <property type="entry name" value="Capsule_synth_CapA"/>
</dbReference>
<dbReference type="InterPro" id="IPR052169">
    <property type="entry name" value="CW_Biosynth-Accessory"/>
</dbReference>
<reference evidence="3 4" key="1">
    <citation type="submission" date="2014-07" db="EMBL/GenBank/DDBJ databases">
        <title>Methanogenic archaea and the global carbon cycle.</title>
        <authorList>
            <person name="Henriksen J.R."/>
            <person name="Luke J."/>
            <person name="Reinhart S."/>
            <person name="Benedict M.N."/>
            <person name="Youngblut N.D."/>
            <person name="Metcalf M.E."/>
            <person name="Whitaker R.J."/>
            <person name="Metcalf W.W."/>
        </authorList>
    </citation>
    <scope>NUCLEOTIDE SEQUENCE [LARGE SCALE GENOMIC DNA]</scope>
    <source>
        <strain evidence="3 4">C2J</strain>
    </source>
</reference>
<dbReference type="KEGG" id="msj:MSSAC_4200"/>
<dbReference type="Proteomes" id="UP000033123">
    <property type="component" value="Chromosome"/>
</dbReference>
<name>A0A0E3PUN0_9EURY</name>
<dbReference type="SUPFAM" id="SSF56300">
    <property type="entry name" value="Metallo-dependent phosphatases"/>
    <property type="match status" value="1"/>
</dbReference>
<evidence type="ECO:0000256" key="1">
    <source>
        <dbReference type="ARBA" id="ARBA00005662"/>
    </source>
</evidence>
<evidence type="ECO:0000313" key="3">
    <source>
        <dbReference type="EMBL" id="AKB38790.1"/>
    </source>
</evidence>
<dbReference type="HOGENOM" id="CLU_038823_2_1_2"/>
<dbReference type="PANTHER" id="PTHR33393">
    <property type="entry name" value="POLYGLUTAMINE SYNTHESIS ACCESSORY PROTEIN RV0574C-RELATED"/>
    <property type="match status" value="1"/>
</dbReference>
<gene>
    <name evidence="3" type="ORF">MSSAC_4200</name>
</gene>
<dbReference type="EMBL" id="CP009508">
    <property type="protein sequence ID" value="AKB38790.1"/>
    <property type="molecule type" value="Genomic_DNA"/>
</dbReference>
<evidence type="ECO:0000259" key="2">
    <source>
        <dbReference type="SMART" id="SM00854"/>
    </source>
</evidence>
<dbReference type="InterPro" id="IPR029052">
    <property type="entry name" value="Metallo-depent_PP-like"/>
</dbReference>
<dbReference type="AlphaFoldDB" id="A0A0E3PUN0"/>
<comment type="similarity">
    <text evidence="1">Belongs to the CapA family.</text>
</comment>
<protein>
    <submittedName>
        <fullName evidence="3">Capsule biosynthesis protein capA</fullName>
    </submittedName>
</protein>
<dbReference type="Pfam" id="PF09587">
    <property type="entry name" value="PGA_cap"/>
    <property type="match status" value="1"/>
</dbReference>
<dbReference type="STRING" id="1434118.MSSAC_4200"/>
<evidence type="ECO:0000313" key="4">
    <source>
        <dbReference type="Proteomes" id="UP000033123"/>
    </source>
</evidence>
<proteinExistence type="inferred from homology"/>
<sequence length="338" mass="38992">MLGVCSLNKIADNKTIPNQLLRNPHEITKYVKPLFQSADVVFGNLECVFSEEFYALNLKNIKLLIAPPDSSILLKENNFTILNLANNHILDHGVKKVRETINTLENVGIKYIGEPTKLKKKQIEIIHVKNKKIGFLGYNLCEQGEQSSIEEILASIKKNRSSVDILFLSLHWGWGSEHMEFPSPSQVELGHMFIDHGVDVILGHHSHVFQPVELYHNKIICYSLGNFIFDMDNEKNRKSGIVEILIDNDNNLSNKLIPTEQVENYVLRVDEQKHNTDHLIVSNYLVKLSPDEYAKTAKIVKSQYNKEILFDYLINFYKYPLTFHSNTVRRWISKFLSK</sequence>
<dbReference type="CDD" id="cd07381">
    <property type="entry name" value="MPP_CapA"/>
    <property type="match status" value="1"/>
</dbReference>
<dbReference type="PANTHER" id="PTHR33393:SF11">
    <property type="entry name" value="POLYGLUTAMINE SYNTHESIS ACCESSORY PROTEIN RV0574C-RELATED"/>
    <property type="match status" value="1"/>
</dbReference>
<dbReference type="Gene3D" id="3.60.21.10">
    <property type="match status" value="1"/>
</dbReference>
<organism evidence="3 4">
    <name type="scientific">Methanosarcina siciliae C2J</name>
    <dbReference type="NCBI Taxonomy" id="1434118"/>
    <lineage>
        <taxon>Archaea</taxon>
        <taxon>Methanobacteriati</taxon>
        <taxon>Methanobacteriota</taxon>
        <taxon>Stenosarchaea group</taxon>
        <taxon>Methanomicrobia</taxon>
        <taxon>Methanosarcinales</taxon>
        <taxon>Methanosarcinaceae</taxon>
        <taxon>Methanosarcina</taxon>
    </lineage>
</organism>
<feature type="domain" description="Capsule synthesis protein CapA" evidence="2">
    <location>
        <begin position="9"/>
        <end position="231"/>
    </location>
</feature>
<dbReference type="PATRIC" id="fig|1434118.4.peg.5381"/>
<accession>A0A0E3PUN0</accession>